<dbReference type="AlphaFoldDB" id="A0A7S7RP22"/>
<gene>
    <name evidence="1" type="ORF">HUE88_04975</name>
</gene>
<evidence type="ECO:0000313" key="2">
    <source>
        <dbReference type="Proteomes" id="UP000593994"/>
    </source>
</evidence>
<protein>
    <recommendedName>
        <fullName evidence="3">DNA-binding protein</fullName>
    </recommendedName>
</protein>
<name>A0A7S7RP22_9BACT</name>
<evidence type="ECO:0000313" key="1">
    <source>
        <dbReference type="EMBL" id="QOY53038.1"/>
    </source>
</evidence>
<reference evidence="1 2" key="1">
    <citation type="submission" date="2020-05" db="EMBL/GenBank/DDBJ databases">
        <title>Sulfurimonas marisnigri, sp. nov., and Sulfurimonas baltica, sp. nov., manganese oxide reducing chemolithoautotrophs of the class Epsilonproteobacteria isolated from the pelagic redoxclines of the Black and Baltic Seas and emended description of the genus Sulfurimonas.</title>
        <authorList>
            <person name="Henkel J.V."/>
            <person name="Laudan C."/>
            <person name="Werner J."/>
            <person name="Neu T."/>
            <person name="Plewe S."/>
            <person name="Sproer C."/>
            <person name="Bunk B."/>
            <person name="Schulz-Vogt H.N."/>
        </authorList>
    </citation>
    <scope>NUCLEOTIDE SEQUENCE [LARGE SCALE GENOMIC DNA]</scope>
    <source>
        <strain evidence="1 2">GD2</strain>
    </source>
</reference>
<sequence length="78" mass="8732">MDNENKIIEMLEKEYKAFLLSKKQVAKIMGISLSSVDNLLSSDSNKLPEYIKMGDGLKSSIRFSVVCVAKFLSRSNEA</sequence>
<accession>A0A7S7RP22</accession>
<dbReference type="KEGG" id="sbal:HUE88_04975"/>
<organism evidence="1 2">
    <name type="scientific">Candidatus Sulfurimonas baltica</name>
    <dbReference type="NCBI Taxonomy" id="2740404"/>
    <lineage>
        <taxon>Bacteria</taxon>
        <taxon>Pseudomonadati</taxon>
        <taxon>Campylobacterota</taxon>
        <taxon>Epsilonproteobacteria</taxon>
        <taxon>Campylobacterales</taxon>
        <taxon>Sulfurimonadaceae</taxon>
        <taxon>Sulfurimonas</taxon>
    </lineage>
</organism>
<dbReference type="EMBL" id="CP054492">
    <property type="protein sequence ID" value="QOY53038.1"/>
    <property type="molecule type" value="Genomic_DNA"/>
</dbReference>
<dbReference type="RefSeq" id="WP_194371704.1">
    <property type="nucleotide sequence ID" value="NZ_CP054492.1"/>
</dbReference>
<keyword evidence="2" id="KW-1185">Reference proteome</keyword>
<dbReference type="Proteomes" id="UP000593994">
    <property type="component" value="Chromosome"/>
</dbReference>
<evidence type="ECO:0008006" key="3">
    <source>
        <dbReference type="Google" id="ProtNLM"/>
    </source>
</evidence>
<proteinExistence type="predicted"/>